<dbReference type="AlphaFoldDB" id="A0A5C1AT81"/>
<proteinExistence type="predicted"/>
<keyword evidence="3" id="KW-1185">Reference proteome</keyword>
<evidence type="ECO:0000313" key="3">
    <source>
        <dbReference type="Proteomes" id="UP000324974"/>
    </source>
</evidence>
<dbReference type="KEGG" id="lrs:PX52LOC_05890"/>
<sequence>MTADGPPDPVATLLLASLSARAVEFLAAVAATAAGGNRPGHGVRVEVSAHGVTVTVAVDPVGGLPSR</sequence>
<dbReference type="EMBL" id="CP042425">
    <property type="protein sequence ID" value="QEL20414.1"/>
    <property type="molecule type" value="Genomic_DNA"/>
</dbReference>
<dbReference type="RefSeq" id="WP_149113300.1">
    <property type="nucleotide sequence ID" value="NZ_CP042425.1"/>
</dbReference>
<gene>
    <name evidence="1" type="ORF">PX52LOC_05890</name>
    <name evidence="2" type="ORF">PX52LOC_07508</name>
</gene>
<reference evidence="3" key="1">
    <citation type="submission" date="2019-08" db="EMBL/GenBank/DDBJ databases">
        <title>Limnoglobus roseus gen. nov., sp. nov., a novel freshwater planctomycete with a giant genome from the family Gemmataceae.</title>
        <authorList>
            <person name="Kulichevskaya I.S."/>
            <person name="Naumoff D.G."/>
            <person name="Miroshnikov K."/>
            <person name="Ivanova A."/>
            <person name="Philippov D.A."/>
            <person name="Hakobyan A."/>
            <person name="Rijpstra I.C."/>
            <person name="Sinninghe Damste J.S."/>
            <person name="Liesack W."/>
            <person name="Dedysh S.N."/>
        </authorList>
    </citation>
    <scope>NUCLEOTIDE SEQUENCE [LARGE SCALE GENOMIC DNA]</scope>
    <source>
        <strain evidence="3">PX52</strain>
    </source>
</reference>
<protein>
    <submittedName>
        <fullName evidence="2">Uncharacterized protein</fullName>
    </submittedName>
</protein>
<organism evidence="2 3">
    <name type="scientific">Limnoglobus roseus</name>
    <dbReference type="NCBI Taxonomy" id="2598579"/>
    <lineage>
        <taxon>Bacteria</taxon>
        <taxon>Pseudomonadati</taxon>
        <taxon>Planctomycetota</taxon>
        <taxon>Planctomycetia</taxon>
        <taxon>Gemmatales</taxon>
        <taxon>Gemmataceae</taxon>
        <taxon>Limnoglobus</taxon>
    </lineage>
</organism>
<name>A0A5C1AT81_9BACT</name>
<dbReference type="EMBL" id="CP042425">
    <property type="protein sequence ID" value="QEL18849.1"/>
    <property type="molecule type" value="Genomic_DNA"/>
</dbReference>
<evidence type="ECO:0000313" key="2">
    <source>
        <dbReference type="EMBL" id="QEL20414.1"/>
    </source>
</evidence>
<dbReference type="Proteomes" id="UP000324974">
    <property type="component" value="Chromosome"/>
</dbReference>
<reference evidence="2" key="2">
    <citation type="journal article" date="2020" name="Int. J. Syst. Evol. Microbiol.">
        <title>Limnoglobus roseus gen. nov., sp. nov., a novel freshwater planctomycete with a giant genome from the family Gemmataceae.</title>
        <authorList>
            <person name="Kulichevskaya I.S."/>
            <person name="Naumoff D.G."/>
            <person name="Miroshnikov K.K."/>
            <person name="Ivanova A.A."/>
            <person name="Philippov D.A."/>
            <person name="Hakobyan A."/>
            <person name="Rijpstra W.I.C."/>
            <person name="Damste J.S.S."/>
            <person name="Liesack W."/>
            <person name="Dedysh S.N."/>
        </authorList>
    </citation>
    <scope>NUCLEOTIDE SEQUENCE</scope>
    <source>
        <strain evidence="2">PX52</strain>
    </source>
</reference>
<accession>A0A5C1AT81</accession>
<evidence type="ECO:0000313" key="1">
    <source>
        <dbReference type="EMBL" id="QEL18849.1"/>
    </source>
</evidence>
<dbReference type="KEGG" id="lrs:PX52LOC_07508"/>